<protein>
    <submittedName>
        <fullName evidence="6">Glycosyltransferase family protein 64 C3</fullName>
    </submittedName>
</protein>
<comment type="similarity">
    <text evidence="1">Belongs to the glycosyltransferase 64 family.</text>
</comment>
<accession>A0A6P4DBT9</accession>
<keyword evidence="3" id="KW-1015">Disulfide bond</keyword>
<dbReference type="GO" id="GO:0016020">
    <property type="term" value="C:membrane"/>
    <property type="evidence" value="ECO:0007669"/>
    <property type="project" value="InterPro"/>
</dbReference>
<feature type="domain" description="Glycosyl transferase 64" evidence="4">
    <location>
        <begin position="3"/>
        <end position="239"/>
    </location>
</feature>
<reference evidence="5" key="1">
    <citation type="journal article" date="2016" name="Nat. Genet.">
        <title>The genome sequences of Arachis duranensis and Arachis ipaensis, the diploid ancestors of cultivated peanut.</title>
        <authorList>
            <person name="Bertioli D.J."/>
            <person name="Cannon S.B."/>
            <person name="Froenicke L."/>
            <person name="Huang G."/>
            <person name="Farmer A.D."/>
            <person name="Cannon E.K."/>
            <person name="Liu X."/>
            <person name="Gao D."/>
            <person name="Clevenger J."/>
            <person name="Dash S."/>
            <person name="Ren L."/>
            <person name="Moretzsohn M.C."/>
            <person name="Shirasawa K."/>
            <person name="Huang W."/>
            <person name="Vidigal B."/>
            <person name="Abernathy B."/>
            <person name="Chu Y."/>
            <person name="Niederhuth C.E."/>
            <person name="Umale P."/>
            <person name="Araujo A.C."/>
            <person name="Kozik A."/>
            <person name="Kim K.D."/>
            <person name="Burow M.D."/>
            <person name="Varshney R.K."/>
            <person name="Wang X."/>
            <person name="Zhang X."/>
            <person name="Barkley N."/>
            <person name="Guimaraes P.M."/>
            <person name="Isobe S."/>
            <person name="Guo B."/>
            <person name="Liao B."/>
            <person name="Stalker H.T."/>
            <person name="Schmitz R.J."/>
            <person name="Scheffler B.E."/>
            <person name="Leal-Bertioli S.C."/>
            <person name="Xun X."/>
            <person name="Jackson S.A."/>
            <person name="Michelmore R."/>
            <person name="Ozias-Akins P."/>
        </authorList>
    </citation>
    <scope>NUCLEOTIDE SEQUENCE [LARGE SCALE GENOMIC DNA]</scope>
    <source>
        <strain evidence="5">cv. V14167</strain>
    </source>
</reference>
<feature type="non-terminal residue" evidence="6">
    <location>
        <position position="1"/>
    </location>
</feature>
<name>A0A6P4DBT9_ARADU</name>
<dbReference type="Proteomes" id="UP000515211">
    <property type="component" value="Chromosome 5"/>
</dbReference>
<dbReference type="AlphaFoldDB" id="A0A6P4DBT9"/>
<dbReference type="OrthoDB" id="5954868at2759"/>
<dbReference type="GeneID" id="107488288"/>
<dbReference type="PANTHER" id="PTHR48409">
    <property type="entry name" value="GLYCOSYLTRANSFERASE FAMILY PROTEIN 64 C3"/>
    <property type="match status" value="1"/>
</dbReference>
<evidence type="ECO:0000259" key="4">
    <source>
        <dbReference type="Pfam" id="PF09258"/>
    </source>
</evidence>
<dbReference type="PANTHER" id="PTHR48409:SF1">
    <property type="entry name" value="GLYCOSYLTRANSFERASE FAMILY PROTEIN 64 C3"/>
    <property type="match status" value="1"/>
</dbReference>
<evidence type="ECO:0000256" key="1">
    <source>
        <dbReference type="ARBA" id="ARBA00008700"/>
    </source>
</evidence>
<dbReference type="InterPro" id="IPR015338">
    <property type="entry name" value="GT64_dom"/>
</dbReference>
<dbReference type="RefSeq" id="XP_015964500.1">
    <property type="nucleotide sequence ID" value="XM_016109014.3"/>
</dbReference>
<evidence type="ECO:0000313" key="5">
    <source>
        <dbReference type="Proteomes" id="UP000515211"/>
    </source>
</evidence>
<evidence type="ECO:0000256" key="3">
    <source>
        <dbReference type="ARBA" id="ARBA00023157"/>
    </source>
</evidence>
<dbReference type="SUPFAM" id="SSF53448">
    <property type="entry name" value="Nucleotide-diphospho-sugar transferases"/>
    <property type="match status" value="1"/>
</dbReference>
<dbReference type="InterPro" id="IPR053318">
    <property type="entry name" value="GT64"/>
</dbReference>
<dbReference type="InterPro" id="IPR029044">
    <property type="entry name" value="Nucleotide-diphossugar_trans"/>
</dbReference>
<dbReference type="Pfam" id="PF09258">
    <property type="entry name" value="Glyco_transf_64"/>
    <property type="match status" value="1"/>
</dbReference>
<dbReference type="FunFam" id="3.90.550.10:FF:000221">
    <property type="entry name" value="Glycosyltransferase family protein 47"/>
    <property type="match status" value="1"/>
</dbReference>
<dbReference type="KEGG" id="adu:107488288"/>
<gene>
    <name evidence="6" type="primary">LOC107488288</name>
</gene>
<keyword evidence="5" id="KW-1185">Reference proteome</keyword>
<reference evidence="6" key="2">
    <citation type="submission" date="2025-08" db="UniProtKB">
        <authorList>
            <consortium name="RefSeq"/>
        </authorList>
    </citation>
    <scope>IDENTIFICATION</scope>
    <source>
        <tissue evidence="6">Whole plant</tissue>
    </source>
</reference>
<dbReference type="Gene3D" id="3.90.550.10">
    <property type="entry name" value="Spore Coat Polysaccharide Biosynthesis Protein SpsA, Chain A"/>
    <property type="match status" value="1"/>
</dbReference>
<sequence>STLVSSVLVLWGNPSTPLRVLQQLARNLSSSSSEASITLLPQPSSSLNLRFLPRQNHIKTKAVLICDDDVEVHPRTLEFAFRIWSSNQDRIVGLFARSHDFDLNRKEWVYTVHPDRFSIMLTKFMLLKSEYLYRYTCGGGEKMASMRRMVDSVRNCEDILMNIVVSEVAKVGPVLVGARRVRDYGDARNDEGGEGYGSGGLSGRKGEHRRRRGWCITEFHRVLGMMPLRYNYGKVVDSVGEQALCNKRGKLVFCDHSFMDN</sequence>
<keyword evidence="2" id="KW-0808">Transferase</keyword>
<evidence type="ECO:0000313" key="6">
    <source>
        <dbReference type="RefSeq" id="XP_015964500.1"/>
    </source>
</evidence>
<organism evidence="5 6">
    <name type="scientific">Arachis duranensis</name>
    <name type="common">Wild peanut</name>
    <dbReference type="NCBI Taxonomy" id="130453"/>
    <lineage>
        <taxon>Eukaryota</taxon>
        <taxon>Viridiplantae</taxon>
        <taxon>Streptophyta</taxon>
        <taxon>Embryophyta</taxon>
        <taxon>Tracheophyta</taxon>
        <taxon>Spermatophyta</taxon>
        <taxon>Magnoliopsida</taxon>
        <taxon>eudicotyledons</taxon>
        <taxon>Gunneridae</taxon>
        <taxon>Pentapetalae</taxon>
        <taxon>rosids</taxon>
        <taxon>fabids</taxon>
        <taxon>Fabales</taxon>
        <taxon>Fabaceae</taxon>
        <taxon>Papilionoideae</taxon>
        <taxon>50 kb inversion clade</taxon>
        <taxon>dalbergioids sensu lato</taxon>
        <taxon>Dalbergieae</taxon>
        <taxon>Pterocarpus clade</taxon>
        <taxon>Arachis</taxon>
    </lineage>
</organism>
<dbReference type="GO" id="GO:0016757">
    <property type="term" value="F:glycosyltransferase activity"/>
    <property type="evidence" value="ECO:0007669"/>
    <property type="project" value="InterPro"/>
</dbReference>
<evidence type="ECO:0000256" key="2">
    <source>
        <dbReference type="ARBA" id="ARBA00022679"/>
    </source>
</evidence>
<proteinExistence type="inferred from homology"/>